<dbReference type="InterPro" id="IPR007320">
    <property type="entry name" value="PDCD2_C"/>
</dbReference>
<keyword evidence="3" id="KW-1185">Reference proteome</keyword>
<sequence>MDLTSERVLLGLRDASIEAGKLQSLSFLTNKIGDVPNCMPCITFLYPTCTLCGETLLHIVQVYCPLEGSLYHRTINVFACPQNECSGKAESWKVLRSQSLETEARQKSEAKQTSTGVTEWCDGADDWGMDSEETPSRNMTMNISEVADFTNHLQRLSFADNAQEAEDIPLPTGTTGLIPPGPVPTFQPYYINVIDEEELCMQEDTAHALQLLKEYQNREGIDGIDTEQLASCKEDGGEERYEKTKAKHGDEVFMKFMKRVSLCQEQVLRYSFNGKPLFISAPPCNVNQMVPFCNSCGSCRRFELQIMPAMVSMLRSNNEDDLTVEFGTVLIYTCEKSCWPASNHTPLEEFLFLQSDPDQKFFK</sequence>
<feature type="domain" description="Programmed cell death protein 2 C-terminal" evidence="1">
    <location>
        <begin position="250"/>
        <end position="354"/>
    </location>
</feature>
<proteinExistence type="predicted"/>
<name>A0A8C4X7D5_ERPCA</name>
<accession>A0A8C4X7D5</accession>
<organism evidence="2 3">
    <name type="scientific">Erpetoichthys calabaricus</name>
    <name type="common">Rope fish</name>
    <name type="synonym">Calamoichthys calabaricus</name>
    <dbReference type="NCBI Taxonomy" id="27687"/>
    <lineage>
        <taxon>Eukaryota</taxon>
        <taxon>Metazoa</taxon>
        <taxon>Chordata</taxon>
        <taxon>Craniata</taxon>
        <taxon>Vertebrata</taxon>
        <taxon>Euteleostomi</taxon>
        <taxon>Actinopterygii</taxon>
        <taxon>Polypteriformes</taxon>
        <taxon>Polypteridae</taxon>
        <taxon>Erpetoichthys</taxon>
    </lineage>
</organism>
<evidence type="ECO:0000313" key="2">
    <source>
        <dbReference type="Ensembl" id="ENSECRP00000010170.1"/>
    </source>
</evidence>
<reference evidence="2" key="3">
    <citation type="submission" date="2025-09" db="UniProtKB">
        <authorList>
            <consortium name="Ensembl"/>
        </authorList>
    </citation>
    <scope>IDENTIFICATION</scope>
</reference>
<protein>
    <submittedName>
        <fullName evidence="2">Programmed cell death 2 like</fullName>
    </submittedName>
</protein>
<dbReference type="Pfam" id="PF04194">
    <property type="entry name" value="PDCD2_C"/>
    <property type="match status" value="1"/>
</dbReference>
<dbReference type="GeneTree" id="ENSGT00940000158339"/>
<dbReference type="GO" id="GO:0006915">
    <property type="term" value="P:apoptotic process"/>
    <property type="evidence" value="ECO:0007669"/>
    <property type="project" value="TreeGrafter"/>
</dbReference>
<dbReference type="InterPro" id="IPR052815">
    <property type="entry name" value="PDCD2-like_regulator"/>
</dbReference>
<gene>
    <name evidence="2" type="primary">PDCD2L</name>
</gene>
<dbReference type="RefSeq" id="XP_028665935.1">
    <property type="nucleotide sequence ID" value="XM_028810102.2"/>
</dbReference>
<dbReference type="PANTHER" id="PTHR46421:SF1">
    <property type="entry name" value="PROGRAMMED CELL DEATH PROTEIN 2-LIKE"/>
    <property type="match status" value="1"/>
</dbReference>
<dbReference type="Ensembl" id="ENSECRT00000010336.1">
    <property type="protein sequence ID" value="ENSECRP00000010170.1"/>
    <property type="gene ID" value="ENSECRG00000006785.1"/>
</dbReference>
<dbReference type="Proteomes" id="UP000694620">
    <property type="component" value="Chromosome 9"/>
</dbReference>
<evidence type="ECO:0000313" key="3">
    <source>
        <dbReference type="Proteomes" id="UP000694620"/>
    </source>
</evidence>
<dbReference type="AlphaFoldDB" id="A0A8C4X7D5"/>
<dbReference type="GO" id="GO:0005737">
    <property type="term" value="C:cytoplasm"/>
    <property type="evidence" value="ECO:0007669"/>
    <property type="project" value="InterPro"/>
</dbReference>
<reference evidence="2" key="2">
    <citation type="submission" date="2025-08" db="UniProtKB">
        <authorList>
            <consortium name="Ensembl"/>
        </authorList>
    </citation>
    <scope>IDENTIFICATION</scope>
</reference>
<dbReference type="OrthoDB" id="366284at2759"/>
<dbReference type="PANTHER" id="PTHR46421">
    <property type="entry name" value="PROGRAMMED CELL DEATH PROTEIN 2-LIKE"/>
    <property type="match status" value="1"/>
</dbReference>
<reference evidence="2" key="1">
    <citation type="submission" date="2021-06" db="EMBL/GenBank/DDBJ databases">
        <authorList>
            <consortium name="Wellcome Sanger Institute Data Sharing"/>
        </authorList>
    </citation>
    <scope>NUCLEOTIDE SEQUENCE [LARGE SCALE GENOMIC DNA]</scope>
</reference>
<dbReference type="GeneID" id="114658071"/>
<evidence type="ECO:0000259" key="1">
    <source>
        <dbReference type="Pfam" id="PF04194"/>
    </source>
</evidence>